<feature type="region of interest" description="Disordered" evidence="1">
    <location>
        <begin position="23"/>
        <end position="58"/>
    </location>
</feature>
<reference evidence="2 3" key="1">
    <citation type="submission" date="2016-06" db="EMBL/GenBank/DDBJ databases">
        <title>The Draft Genome Sequence and Annotation of the Desert Woodrat Neotoma lepida.</title>
        <authorList>
            <person name="Campbell M."/>
            <person name="Oakeson K.F."/>
            <person name="Yandell M."/>
            <person name="Halpert J.R."/>
            <person name="Dearing D."/>
        </authorList>
    </citation>
    <scope>NUCLEOTIDE SEQUENCE [LARGE SCALE GENOMIC DNA]</scope>
    <source>
        <strain evidence="2">417</strain>
        <tissue evidence="2">Liver</tissue>
    </source>
</reference>
<protein>
    <submittedName>
        <fullName evidence="2">Uncharacterized protein</fullName>
    </submittedName>
</protein>
<comment type="caution">
    <text evidence="2">The sequence shown here is derived from an EMBL/GenBank/DDBJ whole genome shotgun (WGS) entry which is preliminary data.</text>
</comment>
<dbReference type="EMBL" id="LZPO01037921">
    <property type="protein sequence ID" value="OBS75340.1"/>
    <property type="molecule type" value="Genomic_DNA"/>
</dbReference>
<organism evidence="2 3">
    <name type="scientific">Neotoma lepida</name>
    <name type="common">Desert woodrat</name>
    <dbReference type="NCBI Taxonomy" id="56216"/>
    <lineage>
        <taxon>Eukaryota</taxon>
        <taxon>Metazoa</taxon>
        <taxon>Chordata</taxon>
        <taxon>Craniata</taxon>
        <taxon>Vertebrata</taxon>
        <taxon>Euteleostomi</taxon>
        <taxon>Mammalia</taxon>
        <taxon>Eutheria</taxon>
        <taxon>Euarchontoglires</taxon>
        <taxon>Glires</taxon>
        <taxon>Rodentia</taxon>
        <taxon>Myomorpha</taxon>
        <taxon>Muroidea</taxon>
        <taxon>Cricetidae</taxon>
        <taxon>Neotominae</taxon>
        <taxon>Neotoma</taxon>
    </lineage>
</organism>
<name>A0A1A6HBR0_NEOLE</name>
<evidence type="ECO:0000313" key="2">
    <source>
        <dbReference type="EMBL" id="OBS75340.1"/>
    </source>
</evidence>
<evidence type="ECO:0000256" key="1">
    <source>
        <dbReference type="SAM" id="MobiDB-lite"/>
    </source>
</evidence>
<feature type="non-terminal residue" evidence="2">
    <location>
        <position position="109"/>
    </location>
</feature>
<keyword evidence="3" id="KW-1185">Reference proteome</keyword>
<accession>A0A1A6HBR0</accession>
<gene>
    <name evidence="2" type="ORF">A6R68_14137</name>
</gene>
<dbReference type="Proteomes" id="UP000092124">
    <property type="component" value="Unassembled WGS sequence"/>
</dbReference>
<sequence>MLQSQNTSCLRCSFSCCRSHLPRDSGRSCALQSNSRFPVGEAPPSEAEAVRPKTSSPNLLDKEHVIDALPGAKFKSCPPADLHLKAERPLPTLQERAAALRHQAHQSYQ</sequence>
<evidence type="ECO:0000313" key="3">
    <source>
        <dbReference type="Proteomes" id="UP000092124"/>
    </source>
</evidence>
<dbReference type="AlphaFoldDB" id="A0A1A6HBR0"/>
<proteinExistence type="predicted"/>